<name>A0ACB7J8Y6_PLECO</name>
<sequence length="588" mass="66003">MAPKEKSNAEQKAHLMGQMDDYLEAQKHGSLTKFWTRLNQVWFHRWPVEEDASIKDEAERRAAHGLTIKEKENYLKTWFRYRTAPKTRASHVPAPVSVTIEVPKATRCHQEVEVYSSKYYASRILPLVEAHYKDKPVPTAEEALKTRRKITREALDNETPAIKAEIKELYLQERLAAKEEKLVRAQKIEPTPESYIAGIKAIQSRFDAFAHGMEQDSGWTFLLLAGGPDPKNGGRIRTASYQYGANVFGLTFSAQEPEFKAMCVPSFTNYLYSCYSAFRHRVMREVVGSNPTVSILLSRIQVTAVIEPVIRPIYDLSTDSSRVYWDDGGPASVLSELQRRSFILTVAVSVDLWNKVLFGEDQWILTTMIPSTIAAHAMVAILGLISQTFFAWRIFQLCRKRWLLVLTCVLAISAFVSLILVNFQPNLADTAKRSLGTVAAPLWMGFSVSCDLSITLSMIILMFKALKEAIFRKTRQTLSNILRFTLETGLLTTAVIAVQIVFMVRVVNPTGEEQSGLRWRYIFFYPTGVVYSSWLLASLNARPTIADDGSLVLSTISALRSTPPAPGTARPGYGTLECVEPAVSGPLE</sequence>
<evidence type="ECO:0000313" key="2">
    <source>
        <dbReference type="Proteomes" id="UP000824881"/>
    </source>
</evidence>
<protein>
    <submittedName>
        <fullName evidence="1">Uncharacterized protein</fullName>
    </submittedName>
</protein>
<accession>A0ACB7J8Y6</accession>
<organism evidence="1 2">
    <name type="scientific">Pleurotus cornucopiae</name>
    <name type="common">Cornucopia mushroom</name>
    <dbReference type="NCBI Taxonomy" id="5321"/>
    <lineage>
        <taxon>Eukaryota</taxon>
        <taxon>Fungi</taxon>
        <taxon>Dikarya</taxon>
        <taxon>Basidiomycota</taxon>
        <taxon>Agaricomycotina</taxon>
        <taxon>Agaricomycetes</taxon>
        <taxon>Agaricomycetidae</taxon>
        <taxon>Agaricales</taxon>
        <taxon>Pleurotineae</taxon>
        <taxon>Pleurotaceae</taxon>
        <taxon>Pleurotus</taxon>
    </lineage>
</organism>
<comment type="caution">
    <text evidence="1">The sequence shown here is derived from an EMBL/GenBank/DDBJ whole genome shotgun (WGS) entry which is preliminary data.</text>
</comment>
<gene>
    <name evidence="1" type="ORF">CCMSSC00406_0006070</name>
</gene>
<reference evidence="1 2" key="1">
    <citation type="journal article" date="2021" name="Appl. Environ. Microbiol.">
        <title>Genetic linkage and physical mapping for an oyster mushroom Pleurotus cornucopiae and QTL analysis for the trait cap color.</title>
        <authorList>
            <person name="Zhang Y."/>
            <person name="Gao W."/>
            <person name="Sonnenberg A."/>
            <person name="Chen Q."/>
            <person name="Zhang J."/>
            <person name="Huang C."/>
        </authorList>
    </citation>
    <scope>NUCLEOTIDE SEQUENCE [LARGE SCALE GENOMIC DNA]</scope>
    <source>
        <strain evidence="1">CCMSSC00406</strain>
    </source>
</reference>
<dbReference type="Proteomes" id="UP000824881">
    <property type="component" value="Unassembled WGS sequence"/>
</dbReference>
<evidence type="ECO:0000313" key="1">
    <source>
        <dbReference type="EMBL" id="KAG9226705.1"/>
    </source>
</evidence>
<keyword evidence="2" id="KW-1185">Reference proteome</keyword>
<dbReference type="EMBL" id="WQMT02000002">
    <property type="protein sequence ID" value="KAG9226705.1"/>
    <property type="molecule type" value="Genomic_DNA"/>
</dbReference>
<proteinExistence type="predicted"/>